<dbReference type="PRINTS" id="PR00131">
    <property type="entry name" value="GLHYDRLASE1"/>
</dbReference>
<protein>
    <submittedName>
        <fullName evidence="8">Glycoside hydrolase family 1</fullName>
    </submittedName>
</protein>
<keyword evidence="3 8" id="KW-0378">Hydrolase</keyword>
<keyword evidence="5" id="KW-0326">Glycosidase</keyword>
<evidence type="ECO:0000256" key="5">
    <source>
        <dbReference type="ARBA" id="ARBA00023295"/>
    </source>
</evidence>
<evidence type="ECO:0000256" key="4">
    <source>
        <dbReference type="ARBA" id="ARBA00023180"/>
    </source>
</evidence>
<gene>
    <name evidence="8" type="ORF">GH1-10</name>
</gene>
<dbReference type="InterPro" id="IPR017853">
    <property type="entry name" value="GH"/>
</dbReference>
<dbReference type="InterPro" id="IPR001360">
    <property type="entry name" value="Glyco_hydro_1"/>
</dbReference>
<evidence type="ECO:0000256" key="7">
    <source>
        <dbReference type="SAM" id="SignalP"/>
    </source>
</evidence>
<comment type="similarity">
    <text evidence="1 6">Belongs to the glycosyl hydrolase 1 family.</text>
</comment>
<dbReference type="Pfam" id="PF00232">
    <property type="entry name" value="Glyco_hydro_1"/>
    <property type="match status" value="1"/>
</dbReference>
<feature type="signal peptide" evidence="7">
    <location>
        <begin position="1"/>
        <end position="18"/>
    </location>
</feature>
<evidence type="ECO:0000256" key="6">
    <source>
        <dbReference type="RuleBase" id="RU003690"/>
    </source>
</evidence>
<dbReference type="SUPFAM" id="SSF51445">
    <property type="entry name" value="(Trans)glycosidases"/>
    <property type="match status" value="1"/>
</dbReference>
<evidence type="ECO:0000256" key="3">
    <source>
        <dbReference type="ARBA" id="ARBA00022801"/>
    </source>
</evidence>
<dbReference type="PROSITE" id="PS00653">
    <property type="entry name" value="GLYCOSYL_HYDROL_F1_2"/>
    <property type="match status" value="1"/>
</dbReference>
<dbReference type="FunFam" id="3.20.20.80:FF:000013">
    <property type="entry name" value="lactase-phlorizin hydrolase"/>
    <property type="match status" value="1"/>
</dbReference>
<dbReference type="OrthoDB" id="6666096at2759"/>
<reference evidence="8" key="1">
    <citation type="journal article" date="2014" name="Proc. Natl. Acad. Sci. U.S.A.">
        <title>Phyllotreta striolata flea beetles use host plant defense compounds to create their own glucosinolate-myrosinase system.</title>
        <authorList>
            <person name="Beran F."/>
            <person name="Pauchet Y."/>
            <person name="Kunert G."/>
            <person name="Reichelt M."/>
            <person name="Wielsch N."/>
            <person name="Vogel H."/>
            <person name="Reinecke A."/>
            <person name="Svatos A."/>
            <person name="Mewis I."/>
            <person name="Schmid D."/>
            <person name="Ramasamy S."/>
            <person name="Ulrichs C."/>
            <person name="Hansson B.S."/>
            <person name="Gershenzon J."/>
            <person name="Heckel D.G."/>
        </authorList>
    </citation>
    <scope>NUCLEOTIDE SEQUENCE</scope>
</reference>
<evidence type="ECO:0000256" key="1">
    <source>
        <dbReference type="ARBA" id="ARBA00010838"/>
    </source>
</evidence>
<feature type="chain" id="PRO_5001582503" evidence="7">
    <location>
        <begin position="19"/>
        <end position="504"/>
    </location>
</feature>
<dbReference type="InterPro" id="IPR033132">
    <property type="entry name" value="GH_1_N_CS"/>
</dbReference>
<keyword evidence="7" id="KW-0732">Signal</keyword>
<comment type="subunit">
    <text evidence="2">Homodimer.</text>
</comment>
<keyword evidence="4" id="KW-0325">Glycoprotein</keyword>
<dbReference type="PANTHER" id="PTHR10353">
    <property type="entry name" value="GLYCOSYL HYDROLASE"/>
    <property type="match status" value="1"/>
</dbReference>
<evidence type="ECO:0000313" key="8">
    <source>
        <dbReference type="EMBL" id="AHZ59656.1"/>
    </source>
</evidence>
<accession>A0A059UAD9</accession>
<dbReference type="Gene3D" id="3.20.20.80">
    <property type="entry name" value="Glycosidases"/>
    <property type="match status" value="1"/>
</dbReference>
<dbReference type="EMBL" id="KF377838">
    <property type="protein sequence ID" value="AHZ59656.1"/>
    <property type="molecule type" value="mRNA"/>
</dbReference>
<dbReference type="AlphaFoldDB" id="A0A059UAD9"/>
<organism evidence="8">
    <name type="scientific">Phyllotreta striolata</name>
    <name type="common">Striped flea beetle</name>
    <name type="synonym">Crioceris striolata</name>
    <dbReference type="NCBI Taxonomy" id="444603"/>
    <lineage>
        <taxon>Eukaryota</taxon>
        <taxon>Metazoa</taxon>
        <taxon>Ecdysozoa</taxon>
        <taxon>Arthropoda</taxon>
        <taxon>Hexapoda</taxon>
        <taxon>Insecta</taxon>
        <taxon>Pterygota</taxon>
        <taxon>Neoptera</taxon>
        <taxon>Endopterygota</taxon>
        <taxon>Coleoptera</taxon>
        <taxon>Polyphaga</taxon>
        <taxon>Cucujiformia</taxon>
        <taxon>Chrysomeloidea</taxon>
        <taxon>Chrysomelidae</taxon>
        <taxon>Galerucinae</taxon>
        <taxon>Alticini</taxon>
        <taxon>Phyllotreta</taxon>
    </lineage>
</organism>
<name>A0A059UAD9_PHYSR</name>
<proteinExistence type="evidence at transcript level"/>
<dbReference type="GO" id="GO:0005975">
    <property type="term" value="P:carbohydrate metabolic process"/>
    <property type="evidence" value="ECO:0007669"/>
    <property type="project" value="InterPro"/>
</dbReference>
<dbReference type="GO" id="GO:0008422">
    <property type="term" value="F:beta-glucosidase activity"/>
    <property type="evidence" value="ECO:0007669"/>
    <property type="project" value="TreeGrafter"/>
</dbReference>
<evidence type="ECO:0000256" key="2">
    <source>
        <dbReference type="ARBA" id="ARBA00011738"/>
    </source>
</evidence>
<sequence>MLFKLVTTLSLLLWICKADDVLKNNGQFPRNFMFGAASSAYQIEGAWNEDGKGLSTWDHFVRRTPSPVVDNTTGDVACDSYRRWKEDVKLVADLGVQSYRFSISWPRILPSGYDKHVNEKGLEFYKQLVQEIIKHGMVPVATIFHWDLPQFLFDNGLDWTNEELINVFVRYARFVIKNLPEVGYWITINEPRVHCRRSYGDGLHAPGVSDDGIGDYKCTYNILKAHSAVYRMYKREFPRYKAKMGMVVDCQWYEPASNRPEDVEAAERHYQFECGMYLHPIFQGDWPPLVKYRVAERSRREGYTKSRLPSFTAEEVKFMRGTQDFLGVNHYSTTSVSNVQEASYNETSFAHDIRVSINRKLNWEVSFLGWGVVPTGVRRLLNLFKERYNDPDVMFTEIGVADDGTTLRDDIRIRYFRSYFCNILEAMQVDKVSVVGIIPWSAMDSFEWHRGYEARFGFYAIDFENDPQLLRRPKMSVNYYKSIVESKRLHCNTAVSVWNDKEIL</sequence>
<dbReference type="PANTHER" id="PTHR10353:SF36">
    <property type="entry name" value="LP05116P"/>
    <property type="match status" value="1"/>
</dbReference>